<sequence>MKPKDLPKLDMIDHSDSVHEPYVLRGTAPRGPSPLWTSSPPIRSSTDAPLEVGRSDPPRFPPTDDKGDAHGIGKMELEKETLARVEPEGDANVEVALISRLDSNETANRFDSIRAKMFEMKMKLQAMNAETTVAASKAVAEADVDAAEGHHTLAVDEEVEEDSSALCSTSEEVGVRQVVDQPPAAIDKQVKAETDDAMEPLIRIIGQWESEYDDTDDDEDEDEDVWYDAPEVRVEDECP</sequence>
<organism evidence="2 3">
    <name type="scientific">Alternaria tenuissima</name>
    <dbReference type="NCBI Taxonomy" id="119927"/>
    <lineage>
        <taxon>Eukaryota</taxon>
        <taxon>Fungi</taxon>
        <taxon>Dikarya</taxon>
        <taxon>Ascomycota</taxon>
        <taxon>Pezizomycotina</taxon>
        <taxon>Dothideomycetes</taxon>
        <taxon>Pleosporomycetidae</taxon>
        <taxon>Pleosporales</taxon>
        <taxon>Pleosporineae</taxon>
        <taxon>Pleosporaceae</taxon>
        <taxon>Alternaria</taxon>
        <taxon>Alternaria sect. Alternaria</taxon>
        <taxon>Alternaria alternata complex</taxon>
    </lineage>
</organism>
<dbReference type="EMBL" id="PDXA01000073">
    <property type="protein sequence ID" value="RYN31976.1"/>
    <property type="molecule type" value="Genomic_DNA"/>
</dbReference>
<reference evidence="3" key="1">
    <citation type="journal article" date="2019" name="bioRxiv">
        <title>Genomics, evolutionary history and diagnostics of the Alternaria alternata species group including apple and Asian pear pathotypes.</title>
        <authorList>
            <person name="Armitage A.D."/>
            <person name="Cockerton H.M."/>
            <person name="Sreenivasaprasad S."/>
            <person name="Woodhall J.W."/>
            <person name="Lane C.R."/>
            <person name="Harrison R.J."/>
            <person name="Clarkson J.P."/>
        </authorList>
    </citation>
    <scope>NUCLEOTIDE SEQUENCE [LARGE SCALE GENOMIC DNA]</scope>
    <source>
        <strain evidence="3">FERA 1082</strain>
    </source>
</reference>
<feature type="compositionally biased region" description="Basic and acidic residues" evidence="1">
    <location>
        <begin position="230"/>
        <end position="239"/>
    </location>
</feature>
<protein>
    <submittedName>
        <fullName evidence="2">Uncharacterized protein</fullName>
    </submittedName>
</protein>
<accession>A0A4Q4M0X6</accession>
<feature type="compositionally biased region" description="Polar residues" evidence="1">
    <location>
        <begin position="35"/>
        <end position="47"/>
    </location>
</feature>
<evidence type="ECO:0000256" key="1">
    <source>
        <dbReference type="SAM" id="MobiDB-lite"/>
    </source>
</evidence>
<feature type="region of interest" description="Disordered" evidence="1">
    <location>
        <begin position="206"/>
        <end position="239"/>
    </location>
</feature>
<dbReference type="Proteomes" id="UP000292402">
    <property type="component" value="Unassembled WGS sequence"/>
</dbReference>
<feature type="compositionally biased region" description="Acidic residues" evidence="1">
    <location>
        <begin position="210"/>
        <end position="226"/>
    </location>
</feature>
<dbReference type="AlphaFoldDB" id="A0A4Q4M0X6"/>
<name>A0A4Q4M0X6_9PLEO</name>
<evidence type="ECO:0000313" key="3">
    <source>
        <dbReference type="Proteomes" id="UP000292402"/>
    </source>
</evidence>
<evidence type="ECO:0000313" key="2">
    <source>
        <dbReference type="EMBL" id="RYN31976.1"/>
    </source>
</evidence>
<proteinExistence type="predicted"/>
<feature type="region of interest" description="Disordered" evidence="1">
    <location>
        <begin position="1"/>
        <end position="71"/>
    </location>
</feature>
<feature type="compositionally biased region" description="Basic and acidic residues" evidence="1">
    <location>
        <begin position="53"/>
        <end position="71"/>
    </location>
</feature>
<comment type="caution">
    <text evidence="2">The sequence shown here is derived from an EMBL/GenBank/DDBJ whole genome shotgun (WGS) entry which is preliminary data.</text>
</comment>
<feature type="compositionally biased region" description="Basic and acidic residues" evidence="1">
    <location>
        <begin position="1"/>
        <end position="19"/>
    </location>
</feature>
<gene>
    <name evidence="2" type="ORF">AA0114_g12120</name>
</gene>